<evidence type="ECO:0000313" key="11">
    <source>
        <dbReference type="Proteomes" id="UP000029964"/>
    </source>
</evidence>
<dbReference type="InterPro" id="IPR027417">
    <property type="entry name" value="P-loop_NTPase"/>
</dbReference>
<evidence type="ECO:0000256" key="4">
    <source>
        <dbReference type="ARBA" id="ARBA00022824"/>
    </source>
</evidence>
<dbReference type="Gene3D" id="1.25.40.10">
    <property type="entry name" value="Tetratricopeptide repeat domain"/>
    <property type="match status" value="1"/>
</dbReference>
<dbReference type="PANTHER" id="PTHR48182:SF2">
    <property type="entry name" value="PROTEIN SERAC1"/>
    <property type="match status" value="1"/>
</dbReference>
<reference evidence="11" key="1">
    <citation type="journal article" date="2014" name="Genome Announc.">
        <title>Genome sequence and annotation of Acremonium chrysogenum, producer of the beta-lactam antibiotic cephalosporin C.</title>
        <authorList>
            <person name="Terfehr D."/>
            <person name="Dahlmann T.A."/>
            <person name="Specht T."/>
            <person name="Zadra I."/>
            <person name="Kuernsteiner H."/>
            <person name="Kueck U."/>
        </authorList>
    </citation>
    <scope>NUCLEOTIDE SEQUENCE [LARGE SCALE GENOMIC DNA]</scope>
    <source>
        <strain evidence="11">ATCC 11550 / CBS 779.69 / DSM 880 / IAM 14645 / JCM 23072 / IMI 49137</strain>
    </source>
</reference>
<comment type="caution">
    <text evidence="10">The sequence shown here is derived from an EMBL/GenBank/DDBJ whole genome shotgun (WGS) entry which is preliminary data.</text>
</comment>
<keyword evidence="6" id="KW-0472">Membrane</keyword>
<gene>
    <name evidence="10" type="ORF">ACRE_079680</name>
</gene>
<dbReference type="SUPFAM" id="SSF53474">
    <property type="entry name" value="alpha/beta-Hydrolases"/>
    <property type="match status" value="1"/>
</dbReference>
<dbReference type="SUPFAM" id="SSF48452">
    <property type="entry name" value="TPR-like"/>
    <property type="match status" value="2"/>
</dbReference>
<feature type="coiled-coil region" evidence="7">
    <location>
        <begin position="849"/>
        <end position="876"/>
    </location>
</feature>
<dbReference type="EMBL" id="JPKY01000134">
    <property type="protein sequence ID" value="KFH41320.1"/>
    <property type="molecule type" value="Genomic_DNA"/>
</dbReference>
<dbReference type="Pfam" id="PF13424">
    <property type="entry name" value="TPR_12"/>
    <property type="match status" value="1"/>
</dbReference>
<dbReference type="HOGENOM" id="CLU_000288_125_13_1"/>
<evidence type="ECO:0000256" key="6">
    <source>
        <dbReference type="ARBA" id="ARBA00023136"/>
    </source>
</evidence>
<evidence type="ECO:0000256" key="7">
    <source>
        <dbReference type="SAM" id="Coils"/>
    </source>
</evidence>
<dbReference type="InterPro" id="IPR041664">
    <property type="entry name" value="AAA_16"/>
</dbReference>
<feature type="domain" description="Orc1-like AAA ATPase" evidence="9">
    <location>
        <begin position="348"/>
        <end position="491"/>
    </location>
</feature>
<dbReference type="Gene3D" id="3.40.50.300">
    <property type="entry name" value="P-loop containing nucleotide triphosphate hydrolases"/>
    <property type="match status" value="1"/>
</dbReference>
<keyword evidence="5" id="KW-0496">Mitochondrion</keyword>
<dbReference type="SUPFAM" id="SSF52540">
    <property type="entry name" value="P-loop containing nucleoside triphosphate hydrolases"/>
    <property type="match status" value="1"/>
</dbReference>
<evidence type="ECO:0000256" key="2">
    <source>
        <dbReference type="ARBA" id="ARBA00004240"/>
    </source>
</evidence>
<dbReference type="InterPro" id="IPR029058">
    <property type="entry name" value="AB_hydrolase_fold"/>
</dbReference>
<evidence type="ECO:0000256" key="1">
    <source>
        <dbReference type="ARBA" id="ARBA00004173"/>
    </source>
</evidence>
<dbReference type="GO" id="GO:0005783">
    <property type="term" value="C:endoplasmic reticulum"/>
    <property type="evidence" value="ECO:0007669"/>
    <property type="project" value="UniProtKB-SubCell"/>
</dbReference>
<dbReference type="Gene3D" id="3.40.50.1820">
    <property type="entry name" value="alpha/beta hydrolase"/>
    <property type="match status" value="1"/>
</dbReference>
<dbReference type="PANTHER" id="PTHR48182">
    <property type="entry name" value="PROTEIN SERAC1"/>
    <property type="match status" value="1"/>
</dbReference>
<evidence type="ECO:0000256" key="5">
    <source>
        <dbReference type="ARBA" id="ARBA00023128"/>
    </source>
</evidence>
<proteinExistence type="predicted"/>
<dbReference type="GO" id="GO:0005739">
    <property type="term" value="C:mitochondrion"/>
    <property type="evidence" value="ECO:0007669"/>
    <property type="project" value="UniProtKB-SubCell"/>
</dbReference>
<dbReference type="Proteomes" id="UP000029964">
    <property type="component" value="Unassembled WGS sequence"/>
</dbReference>
<protein>
    <recommendedName>
        <fullName evidence="9">Orc1-like AAA ATPase domain-containing protein</fullName>
    </recommendedName>
</protein>
<keyword evidence="11" id="KW-1185">Reference proteome</keyword>
<dbReference type="AlphaFoldDB" id="A0A086SW38"/>
<accession>A0A086SW38</accession>
<feature type="region of interest" description="Disordered" evidence="8">
    <location>
        <begin position="192"/>
        <end position="220"/>
    </location>
</feature>
<evidence type="ECO:0000259" key="9">
    <source>
        <dbReference type="Pfam" id="PF13191"/>
    </source>
</evidence>
<dbReference type="OrthoDB" id="7464126at2759"/>
<evidence type="ECO:0000256" key="3">
    <source>
        <dbReference type="ARBA" id="ARBA00004370"/>
    </source>
</evidence>
<feature type="compositionally biased region" description="Low complexity" evidence="8">
    <location>
        <begin position="205"/>
        <end position="215"/>
    </location>
</feature>
<sequence length="1132" mass="126848">MAEALEPLRGLLHRVRDSVSRYRGGEISGLRIVRDPKDAEIDIVAVHGLGAEGFSSWITWDPSRRSSRPKSWLEELLAKDVPNARIMTYGYMSDGSSYRYLVRNVLYGRALDLVKELANQRQRDGSSRRPIFFIAHSLGGWIVKRALIISSEAAGAELKDIELSTCGVAFFGTLSPGRPSSPSPLASVIRRTSGFEDETKRSSGRRASGISSSRAMPVQPQPGDIEWLENQLEAFKAITANLPRLSFYETKRSADGFIVDKGDSMAGSDGKQIGLTATHSDLVKFRGRDENYRTFIGTFREMMDNAKTSGVLEAKQKVFDFTAIHRLEYLTSNFDIPYKLSCESSASVSRELLMSELESILSPPGESQPLKVSIANLWGPPGTGKTTLARQYAEKHHDEISFVFWIYAESWETVVASYLEFANSMVTHYSKDAPRSRVENDLGFTGVNEMLKVKDIFQLEAVRVKSVVRAVKDWLMRPDNGRWLLVFDNVEPSLDIFDFVPLTLTGKIIFTSRDQGATPWGRELEMTAMSEEEAVQLMKLSLAEGALDDPQEAAAAADIASHLSYHPQSLSLAASTMRCRGMSVAEYAQILNNRLPLTTLGSTIDQSPVTKTILRISSMLSMSMIPVALFTANSQLKQVPERFVSVFADMKMFHELGHLDDVIQHLLDQNLVQTPSPPTSPASSLSSTSSFDSFVLERDAREHIRSSLTPDEQLDHAWLACHVCVDGIKQNELDSPTLPEIHDFDRIMAPHAKACYDDWSGVLEQWPNEDDIAWQVLGKVCMAQGLVEQAIGCFELALKQGALMQPIERIQASLSLASLLNQVERFEKSTEILNSIDMASIDKALGFRIAMAKASAAAAQGELDHAENQYETLEHEQEETLGPTDITTVGTVQRLASTLEQLGRLEESRALYRRVYISYQNLFGQAHPMTLEALDDLAHVSRLGNAIDEAESLYTQSVDIKRRTLGEDHPSTAHALQKLAVIDDLRCRYDAAHAKYQTALDIMSRTVGRAHPLYTTTMENMALSSRWHGRSLYDDDYVSPGHVDGASLASKPRAVMRETRRRRAFERAEKLYLDVLRIKRDALELYSEEQVLETGTKLREMYENEDFFEGRRRREVERLLEMLREGRRRVSC</sequence>
<dbReference type="InterPro" id="IPR052374">
    <property type="entry name" value="SERAC1"/>
</dbReference>
<dbReference type="Pfam" id="PF13374">
    <property type="entry name" value="TPR_10"/>
    <property type="match status" value="1"/>
</dbReference>
<name>A0A086SW38_HAPC1</name>
<comment type="subcellular location">
    <subcellularLocation>
        <location evidence="2">Endoplasmic reticulum</location>
    </subcellularLocation>
    <subcellularLocation>
        <location evidence="3">Membrane</location>
    </subcellularLocation>
    <subcellularLocation>
        <location evidence="1">Mitochondrion</location>
    </subcellularLocation>
</comment>
<keyword evidence="7" id="KW-0175">Coiled coil</keyword>
<dbReference type="InterPro" id="IPR011990">
    <property type="entry name" value="TPR-like_helical_dom_sf"/>
</dbReference>
<keyword evidence="4" id="KW-0256">Endoplasmic reticulum</keyword>
<dbReference type="GO" id="GO:0043531">
    <property type="term" value="F:ADP binding"/>
    <property type="evidence" value="ECO:0007669"/>
    <property type="project" value="InterPro"/>
</dbReference>
<evidence type="ECO:0000256" key="8">
    <source>
        <dbReference type="SAM" id="MobiDB-lite"/>
    </source>
</evidence>
<dbReference type="Pfam" id="PF13191">
    <property type="entry name" value="AAA_16"/>
    <property type="match status" value="1"/>
</dbReference>
<dbReference type="GO" id="GO:0016020">
    <property type="term" value="C:membrane"/>
    <property type="evidence" value="ECO:0007669"/>
    <property type="project" value="UniProtKB-SubCell"/>
</dbReference>
<organism evidence="10 11">
    <name type="scientific">Hapsidospora chrysogenum (strain ATCC 11550 / CBS 779.69 / DSM 880 / IAM 14645 / JCM 23072 / IMI 49137)</name>
    <name type="common">Acremonium chrysogenum</name>
    <dbReference type="NCBI Taxonomy" id="857340"/>
    <lineage>
        <taxon>Eukaryota</taxon>
        <taxon>Fungi</taxon>
        <taxon>Dikarya</taxon>
        <taxon>Ascomycota</taxon>
        <taxon>Pezizomycotina</taxon>
        <taxon>Sordariomycetes</taxon>
        <taxon>Hypocreomycetidae</taxon>
        <taxon>Hypocreales</taxon>
        <taxon>Bionectriaceae</taxon>
        <taxon>Hapsidospora</taxon>
    </lineage>
</organism>
<dbReference type="STRING" id="857340.A0A086SW38"/>
<evidence type="ECO:0000313" key="10">
    <source>
        <dbReference type="EMBL" id="KFH41320.1"/>
    </source>
</evidence>